<keyword evidence="6" id="KW-0472">Membrane</keyword>
<dbReference type="GO" id="GO:0005886">
    <property type="term" value="C:plasma membrane"/>
    <property type="evidence" value="ECO:0007669"/>
    <property type="project" value="TreeGrafter"/>
</dbReference>
<dbReference type="NCBIfam" id="NF010527">
    <property type="entry name" value="PRK13922.6-2"/>
    <property type="match status" value="1"/>
</dbReference>
<dbReference type="InterPro" id="IPR007221">
    <property type="entry name" value="MreC"/>
</dbReference>
<keyword evidence="5" id="KW-0175">Coiled coil</keyword>
<dbReference type="STRING" id="1925591.BI308_05030"/>
<keyword evidence="9" id="KW-1185">Reference proteome</keyword>
<feature type="transmembrane region" description="Helical" evidence="6">
    <location>
        <begin position="12"/>
        <end position="30"/>
    </location>
</feature>
<dbReference type="Pfam" id="PF04085">
    <property type="entry name" value="MreC"/>
    <property type="match status" value="1"/>
</dbReference>
<comment type="similarity">
    <text evidence="1">Belongs to the MreC family.</text>
</comment>
<gene>
    <name evidence="8" type="ORF">BI308_05030</name>
</gene>
<keyword evidence="6" id="KW-0812">Transmembrane</keyword>
<name>A0A1L9QVN1_9CYAN</name>
<evidence type="ECO:0000256" key="1">
    <source>
        <dbReference type="ARBA" id="ARBA00009369"/>
    </source>
</evidence>
<keyword evidence="3" id="KW-0133">Cell shape</keyword>
<dbReference type="InterPro" id="IPR042175">
    <property type="entry name" value="Cell/Rod_MreC_2"/>
</dbReference>
<dbReference type="InterPro" id="IPR042177">
    <property type="entry name" value="Cell/Rod_1"/>
</dbReference>
<evidence type="ECO:0000313" key="9">
    <source>
        <dbReference type="Proteomes" id="UP000183940"/>
    </source>
</evidence>
<comment type="caution">
    <text evidence="8">The sequence shown here is derived from an EMBL/GenBank/DDBJ whole genome shotgun (WGS) entry which is preliminary data.</text>
</comment>
<dbReference type="PANTHER" id="PTHR34138">
    <property type="entry name" value="CELL SHAPE-DETERMINING PROTEIN MREC"/>
    <property type="match status" value="1"/>
</dbReference>
<dbReference type="Gene3D" id="2.40.10.340">
    <property type="entry name" value="Rod shape-determining protein MreC, domain 1"/>
    <property type="match status" value="1"/>
</dbReference>
<dbReference type="EMBL" id="MLAW01000005">
    <property type="protein sequence ID" value="OJJ26740.1"/>
    <property type="molecule type" value="Genomic_DNA"/>
</dbReference>
<evidence type="ECO:0000256" key="6">
    <source>
        <dbReference type="SAM" id="Phobius"/>
    </source>
</evidence>
<evidence type="ECO:0000259" key="7">
    <source>
        <dbReference type="Pfam" id="PF04085"/>
    </source>
</evidence>
<dbReference type="Gene3D" id="2.40.10.350">
    <property type="entry name" value="Rod shape-determining protein MreC, domain 2"/>
    <property type="match status" value="1"/>
</dbReference>
<organism evidence="8 9">
    <name type="scientific">Roseofilum reptotaenium AO1-A</name>
    <dbReference type="NCBI Taxonomy" id="1925591"/>
    <lineage>
        <taxon>Bacteria</taxon>
        <taxon>Bacillati</taxon>
        <taxon>Cyanobacteriota</taxon>
        <taxon>Cyanophyceae</taxon>
        <taxon>Desertifilales</taxon>
        <taxon>Desertifilaceae</taxon>
        <taxon>Roseofilum</taxon>
    </lineage>
</organism>
<dbReference type="PANTHER" id="PTHR34138:SF1">
    <property type="entry name" value="CELL SHAPE-DETERMINING PROTEIN MREC"/>
    <property type="match status" value="1"/>
</dbReference>
<keyword evidence="6" id="KW-1133">Transmembrane helix</keyword>
<dbReference type="AlphaFoldDB" id="A0A1L9QVN1"/>
<evidence type="ECO:0000256" key="3">
    <source>
        <dbReference type="ARBA" id="ARBA00022960"/>
    </source>
</evidence>
<accession>A0A1L9QVN1</accession>
<dbReference type="NCBIfam" id="TIGR00219">
    <property type="entry name" value="mreC"/>
    <property type="match status" value="1"/>
</dbReference>
<proteinExistence type="inferred from homology"/>
<evidence type="ECO:0000313" key="8">
    <source>
        <dbReference type="EMBL" id="OJJ26740.1"/>
    </source>
</evidence>
<evidence type="ECO:0000256" key="4">
    <source>
        <dbReference type="ARBA" id="ARBA00032089"/>
    </source>
</evidence>
<protein>
    <recommendedName>
        <fullName evidence="2">Cell shape-determining protein MreC</fullName>
    </recommendedName>
    <alternativeName>
        <fullName evidence="4">Cell shape protein MreC</fullName>
    </alternativeName>
</protein>
<feature type="coiled-coil region" evidence="5">
    <location>
        <begin position="57"/>
        <end position="91"/>
    </location>
</feature>
<dbReference type="InterPro" id="IPR055342">
    <property type="entry name" value="MreC_beta-barrel_core"/>
</dbReference>
<evidence type="ECO:0000256" key="5">
    <source>
        <dbReference type="SAM" id="Coils"/>
    </source>
</evidence>
<dbReference type="Proteomes" id="UP000183940">
    <property type="component" value="Unassembled WGS sequence"/>
</dbReference>
<sequence>MYIRQIRRWWERHWLNLVLMVVGLGLAVYVRQTQGTLVFELYGRLVEPFQGNPPQQEQLATARVLELEAKVEELEQQNSRLKQLIDYQEQSNREGVIAPIIGRSADHWWKQITLGRGSLDGIEKDYIVTGTGGLVGRVISVTENTSRVLLLSDPTSRLGATIRVGKDRSYMGILHGRGQSKAVMEFFDKVPEVKPGYKVFTSPYSPRFQSGLLVGIVESVDLKKSPAPEAQVRFSAPIGHLEWVMVSEGKPAVDLELNELNE</sequence>
<feature type="domain" description="Rod shape-determining protein MreC beta-barrel core" evidence="7">
    <location>
        <begin position="100"/>
        <end position="247"/>
    </location>
</feature>
<evidence type="ECO:0000256" key="2">
    <source>
        <dbReference type="ARBA" id="ARBA00013855"/>
    </source>
</evidence>
<reference evidence="8" key="1">
    <citation type="submission" date="2016-10" db="EMBL/GenBank/DDBJ databases">
        <title>CRISPR-Cas defence system in Roseofilum reptotaenium: evidence of a bacteriophage-cyanobacterium arms race in the coral black band disease.</title>
        <authorList>
            <person name="Buerger P."/>
            <person name="Wood-Charlson E.M."/>
            <person name="Weynberg K.D."/>
            <person name="Willis B."/>
            <person name="Van Oppen M.J."/>
        </authorList>
    </citation>
    <scope>NUCLEOTIDE SEQUENCE [LARGE SCALE GENOMIC DNA]</scope>
    <source>
        <strain evidence="8">AO1-A</strain>
    </source>
</reference>
<dbReference type="GO" id="GO:0008360">
    <property type="term" value="P:regulation of cell shape"/>
    <property type="evidence" value="ECO:0007669"/>
    <property type="project" value="UniProtKB-KW"/>
</dbReference>